<dbReference type="RefSeq" id="WP_102378709.1">
    <property type="nucleotide sequence ID" value="NZ_AP025564.1"/>
</dbReference>
<organism evidence="5 6">
    <name type="scientific">Raoultibacter timonensis</name>
    <dbReference type="NCBI Taxonomy" id="1907662"/>
    <lineage>
        <taxon>Bacteria</taxon>
        <taxon>Bacillati</taxon>
        <taxon>Actinomycetota</taxon>
        <taxon>Coriobacteriia</taxon>
        <taxon>Eggerthellales</taxon>
        <taxon>Eggerthellaceae</taxon>
        <taxon>Raoultibacter</taxon>
    </lineage>
</organism>
<dbReference type="Pfam" id="PF01012">
    <property type="entry name" value="ETF"/>
    <property type="match status" value="1"/>
</dbReference>
<gene>
    <name evidence="5" type="ORF">CE91St30_10290</name>
</gene>
<dbReference type="PANTHER" id="PTHR21294">
    <property type="entry name" value="ELECTRON TRANSFER FLAVOPROTEIN BETA-SUBUNIT"/>
    <property type="match status" value="1"/>
</dbReference>
<sequence>MNTVACYKVVPDAQDIDVNPDKTLNLDKAEMILGEYDLVAIEEAAKLAEATGGSAALLSAGGEKLNDTKLVKAALSRGAQELYCVIDPVLDSSDAFQTASVLAAALGKIDYDLVVCGEGSGDLYAQQVGSLVGALLGVPVVNAVSSIEAKDGAVVVERTLENEVEVLEVTLPAVVSVTTDINLPRIPQLKDILAAGKKPVVKWTLDEVGGLPESPVETVSVLAPENIERKHVVYESATDENIGELVTNIKASW</sequence>
<dbReference type="PANTHER" id="PTHR21294:SF17">
    <property type="entry name" value="PROTEIN FIXA"/>
    <property type="match status" value="1"/>
</dbReference>
<dbReference type="InterPro" id="IPR033948">
    <property type="entry name" value="ETF_beta_N"/>
</dbReference>
<dbReference type="PIRSF" id="PIRSF000090">
    <property type="entry name" value="Beta-ETF"/>
    <property type="match status" value="1"/>
</dbReference>
<evidence type="ECO:0000313" key="6">
    <source>
        <dbReference type="Proteomes" id="UP001320544"/>
    </source>
</evidence>
<accession>A0ABN6MHC1</accession>
<reference evidence="5 6" key="1">
    <citation type="submission" date="2022-01" db="EMBL/GenBank/DDBJ databases">
        <title>Novel bile acid biosynthetic pathways are enriched in the microbiome of centenarians.</title>
        <authorList>
            <person name="Sato Y."/>
            <person name="Atarashi K."/>
            <person name="Plichta R.D."/>
            <person name="Arai Y."/>
            <person name="Sasajima S."/>
            <person name="Kearney M.S."/>
            <person name="Suda W."/>
            <person name="Takeshita K."/>
            <person name="Sasaki T."/>
            <person name="Okamoto S."/>
            <person name="Skelly N.A."/>
            <person name="Okamura Y."/>
            <person name="Vlamakis H."/>
            <person name="Li Y."/>
            <person name="Tanoue T."/>
            <person name="Takei H."/>
            <person name="Nittono H."/>
            <person name="Narushima S."/>
            <person name="Irie J."/>
            <person name="Itoh H."/>
            <person name="Moriya K."/>
            <person name="Sugiura Y."/>
            <person name="Suematsu M."/>
            <person name="Moritoki N."/>
            <person name="Shibata S."/>
            <person name="Littman R.D."/>
            <person name="Fischbach A.M."/>
            <person name="Uwamino Y."/>
            <person name="Inoue T."/>
            <person name="Honda A."/>
            <person name="Hattori M."/>
            <person name="Murai T."/>
            <person name="Xavier J.R."/>
            <person name="Hirose N."/>
            <person name="Honda K."/>
        </authorList>
    </citation>
    <scope>NUCLEOTIDE SEQUENCE [LARGE SCALE GENOMIC DNA]</scope>
    <source>
        <strain evidence="5 6">CE91-St30</strain>
    </source>
</reference>
<comment type="subunit">
    <text evidence="1">Heterodimer of an alpha and a beta subunit.</text>
</comment>
<dbReference type="SMART" id="SM00893">
    <property type="entry name" value="ETF"/>
    <property type="match status" value="1"/>
</dbReference>
<comment type="function">
    <text evidence="2">The electron transfer flavoprotein serves as a specific electron acceptor for other dehydrogenases. It transfers the electrons to the main respiratory chain via ETF-ubiquinone oxidoreductase (ETF dehydrogenase).</text>
</comment>
<evidence type="ECO:0000256" key="1">
    <source>
        <dbReference type="ARBA" id="ARBA00011355"/>
    </source>
</evidence>
<dbReference type="EMBL" id="AP025564">
    <property type="protein sequence ID" value="BDE95696.1"/>
    <property type="molecule type" value="Genomic_DNA"/>
</dbReference>
<evidence type="ECO:0000313" key="5">
    <source>
        <dbReference type="EMBL" id="BDE95696.1"/>
    </source>
</evidence>
<evidence type="ECO:0000256" key="3">
    <source>
        <dbReference type="ARBA" id="ARBA00042002"/>
    </source>
</evidence>
<dbReference type="InterPro" id="IPR014730">
    <property type="entry name" value="ETF_a/b_N"/>
</dbReference>
<dbReference type="NCBIfam" id="NF002888">
    <property type="entry name" value="PRK03359.1"/>
    <property type="match status" value="1"/>
</dbReference>
<dbReference type="Proteomes" id="UP001320544">
    <property type="component" value="Chromosome"/>
</dbReference>
<dbReference type="CDD" id="cd01714">
    <property type="entry name" value="ETF_beta"/>
    <property type="match status" value="1"/>
</dbReference>
<protein>
    <recommendedName>
        <fullName evidence="3">Electron transfer flavoprotein small subunit</fullName>
    </recommendedName>
</protein>
<dbReference type="SUPFAM" id="SSF52402">
    <property type="entry name" value="Adenine nucleotide alpha hydrolases-like"/>
    <property type="match status" value="1"/>
</dbReference>
<proteinExistence type="predicted"/>
<evidence type="ECO:0000259" key="4">
    <source>
        <dbReference type="SMART" id="SM00893"/>
    </source>
</evidence>
<dbReference type="InterPro" id="IPR012255">
    <property type="entry name" value="ETF_b"/>
</dbReference>
<dbReference type="InterPro" id="IPR014729">
    <property type="entry name" value="Rossmann-like_a/b/a_fold"/>
</dbReference>
<name>A0ABN6MHC1_9ACTN</name>
<dbReference type="Gene3D" id="3.40.50.620">
    <property type="entry name" value="HUPs"/>
    <property type="match status" value="1"/>
</dbReference>
<evidence type="ECO:0000256" key="2">
    <source>
        <dbReference type="ARBA" id="ARBA00025649"/>
    </source>
</evidence>
<feature type="domain" description="Electron transfer flavoprotein alpha/beta-subunit N-terminal" evidence="4">
    <location>
        <begin position="21"/>
        <end position="212"/>
    </location>
</feature>
<keyword evidence="6" id="KW-1185">Reference proteome</keyword>